<keyword evidence="4" id="KW-1185">Reference proteome</keyword>
<sequence length="100" mass="10691">MKNTVKTFAAVAITLVTMSCSGQTSKTEDTNRPQGGPPTYAQLLTEMDANKDGKLSKAEIKGPLQNDFSKVDSNSDGFISKSEFENAPKPEGGGQRPPKK</sequence>
<evidence type="ECO:0000256" key="1">
    <source>
        <dbReference type="SAM" id="MobiDB-lite"/>
    </source>
</evidence>
<dbReference type="Pfam" id="PF13202">
    <property type="entry name" value="EF-hand_5"/>
    <property type="match status" value="2"/>
</dbReference>
<dbReference type="KEGG" id="als:DJ013_04830"/>
<name>A0A2Z4G8P3_9BACT</name>
<feature type="region of interest" description="Disordered" evidence="1">
    <location>
        <begin position="59"/>
        <end position="100"/>
    </location>
</feature>
<dbReference type="InterPro" id="IPR011992">
    <property type="entry name" value="EF-hand-dom_pair"/>
</dbReference>
<dbReference type="AlphaFoldDB" id="A0A2Z4G8P3"/>
<feature type="compositionally biased region" description="Gly residues" evidence="1">
    <location>
        <begin position="91"/>
        <end position="100"/>
    </location>
</feature>
<feature type="region of interest" description="Disordered" evidence="1">
    <location>
        <begin position="20"/>
        <end position="41"/>
    </location>
</feature>
<proteinExistence type="predicted"/>
<evidence type="ECO:0000313" key="4">
    <source>
        <dbReference type="Proteomes" id="UP000249873"/>
    </source>
</evidence>
<dbReference type="PROSITE" id="PS00018">
    <property type="entry name" value="EF_HAND_1"/>
    <property type="match status" value="1"/>
</dbReference>
<gene>
    <name evidence="3" type="ORF">DJ013_04830</name>
</gene>
<feature type="compositionally biased region" description="Polar residues" evidence="1">
    <location>
        <begin position="66"/>
        <end position="77"/>
    </location>
</feature>
<dbReference type="InterPro" id="IPR018247">
    <property type="entry name" value="EF_Hand_1_Ca_BS"/>
</dbReference>
<dbReference type="EMBL" id="CP029480">
    <property type="protein sequence ID" value="AWV97524.1"/>
    <property type="molecule type" value="Genomic_DNA"/>
</dbReference>
<dbReference type="Gene3D" id="1.10.238.10">
    <property type="entry name" value="EF-hand"/>
    <property type="match status" value="1"/>
</dbReference>
<dbReference type="SUPFAM" id="SSF47473">
    <property type="entry name" value="EF-hand"/>
    <property type="match status" value="1"/>
</dbReference>
<evidence type="ECO:0000259" key="2">
    <source>
        <dbReference type="PROSITE" id="PS50222"/>
    </source>
</evidence>
<dbReference type="PROSITE" id="PS50222">
    <property type="entry name" value="EF_HAND_2"/>
    <property type="match status" value="1"/>
</dbReference>
<dbReference type="OrthoDB" id="1145220at2"/>
<feature type="domain" description="EF-hand" evidence="2">
    <location>
        <begin position="59"/>
        <end position="94"/>
    </location>
</feature>
<dbReference type="Proteomes" id="UP000249873">
    <property type="component" value="Chromosome"/>
</dbReference>
<protein>
    <recommendedName>
        <fullName evidence="2">EF-hand domain-containing protein</fullName>
    </recommendedName>
</protein>
<dbReference type="InterPro" id="IPR002048">
    <property type="entry name" value="EF_hand_dom"/>
</dbReference>
<reference evidence="3 4" key="1">
    <citation type="submission" date="2018-05" db="EMBL/GenBank/DDBJ databases">
        <title>Complete genome sequence of Arcticibacterium luteifluviistationis SM1504T, a cytophagaceae bacterium isolated from Arctic surface seawater.</title>
        <authorList>
            <person name="Li Y."/>
            <person name="Qin Q.-L."/>
        </authorList>
    </citation>
    <scope>NUCLEOTIDE SEQUENCE [LARGE SCALE GENOMIC DNA]</scope>
    <source>
        <strain evidence="3 4">SM1504</strain>
    </source>
</reference>
<organism evidence="3 4">
    <name type="scientific">Arcticibacterium luteifluviistationis</name>
    <dbReference type="NCBI Taxonomy" id="1784714"/>
    <lineage>
        <taxon>Bacteria</taxon>
        <taxon>Pseudomonadati</taxon>
        <taxon>Bacteroidota</taxon>
        <taxon>Cytophagia</taxon>
        <taxon>Cytophagales</taxon>
        <taxon>Leadbetterellaceae</taxon>
        <taxon>Arcticibacterium</taxon>
    </lineage>
</organism>
<dbReference type="RefSeq" id="WP_111370626.1">
    <property type="nucleotide sequence ID" value="NZ_CP029480.1"/>
</dbReference>
<evidence type="ECO:0000313" key="3">
    <source>
        <dbReference type="EMBL" id="AWV97524.1"/>
    </source>
</evidence>
<accession>A0A2Z4G8P3</accession>
<dbReference type="GO" id="GO:0005509">
    <property type="term" value="F:calcium ion binding"/>
    <property type="evidence" value="ECO:0007669"/>
    <property type="project" value="InterPro"/>
</dbReference>
<dbReference type="PROSITE" id="PS51257">
    <property type="entry name" value="PROKAR_LIPOPROTEIN"/>
    <property type="match status" value="1"/>
</dbReference>